<protein>
    <submittedName>
        <fullName evidence="3">Alpha/beta fold hydrolase</fullName>
    </submittedName>
</protein>
<feature type="transmembrane region" description="Helical" evidence="1">
    <location>
        <begin position="29"/>
        <end position="50"/>
    </location>
</feature>
<feature type="domain" description="AB hydrolase-1" evidence="2">
    <location>
        <begin position="216"/>
        <end position="321"/>
    </location>
</feature>
<keyword evidence="3" id="KW-0378">Hydrolase</keyword>
<dbReference type="SUPFAM" id="SSF53474">
    <property type="entry name" value="alpha/beta-Hydrolases"/>
    <property type="match status" value="1"/>
</dbReference>
<dbReference type="PANTHER" id="PTHR43433:SF5">
    <property type="entry name" value="AB HYDROLASE-1 DOMAIN-CONTAINING PROTEIN"/>
    <property type="match status" value="1"/>
</dbReference>
<dbReference type="GO" id="GO:0016787">
    <property type="term" value="F:hydrolase activity"/>
    <property type="evidence" value="ECO:0007669"/>
    <property type="project" value="UniProtKB-KW"/>
</dbReference>
<dbReference type="Gene3D" id="3.40.50.1820">
    <property type="entry name" value="alpha/beta hydrolase"/>
    <property type="match status" value="1"/>
</dbReference>
<keyword evidence="4" id="KW-1185">Reference proteome</keyword>
<accession>A0ABW1KSB0</accession>
<evidence type="ECO:0000313" key="4">
    <source>
        <dbReference type="Proteomes" id="UP001596203"/>
    </source>
</evidence>
<evidence type="ECO:0000313" key="3">
    <source>
        <dbReference type="EMBL" id="MFC6023679.1"/>
    </source>
</evidence>
<evidence type="ECO:0000259" key="2">
    <source>
        <dbReference type="Pfam" id="PF00561"/>
    </source>
</evidence>
<gene>
    <name evidence="3" type="ORF">ACFP2T_46940</name>
</gene>
<feature type="transmembrane region" description="Helical" evidence="1">
    <location>
        <begin position="150"/>
        <end position="170"/>
    </location>
</feature>
<feature type="transmembrane region" description="Helical" evidence="1">
    <location>
        <begin position="6"/>
        <end position="22"/>
    </location>
</feature>
<sequence>MYGLDGPALLLMPLLWLIAGVRPTRWLCAVALAVDAVFLVEVLGDLAWFLDHDKRWLHVALTVLPAAAVCVWTLPRLGSTRDSWRPSRAGPVVPAGSAALCAVLNLYLAVVPHERITPGVLAAPLLPAAALLAVIVLLRRRDRPRGRLARVTVGIGMALVLVVALAVAAITTSTVTGYDANDVAEARSRAERVPARTGRVSTEGDDLYFEVRGSGPPLLMIGGAQGDAAFYTYPAALLADEFQVITYDRRGHSRSTRNVTDFDISQQARDALAVLRATGHDTATIFGNSAGAIIALELAARHPRAVTAVIAHEPPMVAFGPDRRSLAFFDAIGRTSRLFGAEAGMFMFSVPVGLPFAAYGSIPADFSARTAESQAYFVEHEMQDFVHYVPDLVALKAGKMPIVPAVGMTTQATNRYYGQPAGTLAERLDVPLVVFPGHHMSYFDLPRSWTEALRVTLHRTASVAGR</sequence>
<feature type="transmembrane region" description="Helical" evidence="1">
    <location>
        <begin position="116"/>
        <end position="138"/>
    </location>
</feature>
<dbReference type="RefSeq" id="WP_377434301.1">
    <property type="nucleotide sequence ID" value="NZ_JBHSPR010000101.1"/>
</dbReference>
<keyword evidence="1" id="KW-1133">Transmembrane helix</keyword>
<comment type="caution">
    <text evidence="3">The sequence shown here is derived from an EMBL/GenBank/DDBJ whole genome shotgun (WGS) entry which is preliminary data.</text>
</comment>
<dbReference type="InterPro" id="IPR000073">
    <property type="entry name" value="AB_hydrolase_1"/>
</dbReference>
<feature type="transmembrane region" description="Helical" evidence="1">
    <location>
        <begin position="56"/>
        <end position="77"/>
    </location>
</feature>
<dbReference type="Pfam" id="PF00561">
    <property type="entry name" value="Abhydrolase_1"/>
    <property type="match status" value="1"/>
</dbReference>
<name>A0ABW1KSB0_9ACTN</name>
<dbReference type="Proteomes" id="UP001596203">
    <property type="component" value="Unassembled WGS sequence"/>
</dbReference>
<dbReference type="EMBL" id="JBHSPR010000101">
    <property type="protein sequence ID" value="MFC6023679.1"/>
    <property type="molecule type" value="Genomic_DNA"/>
</dbReference>
<keyword evidence="1" id="KW-0812">Transmembrane</keyword>
<dbReference type="InterPro" id="IPR029058">
    <property type="entry name" value="AB_hydrolase_fold"/>
</dbReference>
<organism evidence="3 4">
    <name type="scientific">Plantactinospora solaniradicis</name>
    <dbReference type="NCBI Taxonomy" id="1723736"/>
    <lineage>
        <taxon>Bacteria</taxon>
        <taxon>Bacillati</taxon>
        <taxon>Actinomycetota</taxon>
        <taxon>Actinomycetes</taxon>
        <taxon>Micromonosporales</taxon>
        <taxon>Micromonosporaceae</taxon>
        <taxon>Plantactinospora</taxon>
    </lineage>
</organism>
<dbReference type="PANTHER" id="PTHR43433">
    <property type="entry name" value="HYDROLASE, ALPHA/BETA FOLD FAMILY PROTEIN"/>
    <property type="match status" value="1"/>
</dbReference>
<feature type="transmembrane region" description="Helical" evidence="1">
    <location>
        <begin position="89"/>
        <end position="110"/>
    </location>
</feature>
<keyword evidence="1" id="KW-0472">Membrane</keyword>
<proteinExistence type="predicted"/>
<reference evidence="4" key="1">
    <citation type="journal article" date="2019" name="Int. J. Syst. Evol. Microbiol.">
        <title>The Global Catalogue of Microorganisms (GCM) 10K type strain sequencing project: providing services to taxonomists for standard genome sequencing and annotation.</title>
        <authorList>
            <consortium name="The Broad Institute Genomics Platform"/>
            <consortium name="The Broad Institute Genome Sequencing Center for Infectious Disease"/>
            <person name="Wu L."/>
            <person name="Ma J."/>
        </authorList>
    </citation>
    <scope>NUCLEOTIDE SEQUENCE [LARGE SCALE GENOMIC DNA]</scope>
    <source>
        <strain evidence="4">ZS-35-S2</strain>
    </source>
</reference>
<evidence type="ECO:0000256" key="1">
    <source>
        <dbReference type="SAM" id="Phobius"/>
    </source>
</evidence>
<dbReference type="InterPro" id="IPR050471">
    <property type="entry name" value="AB_hydrolase"/>
</dbReference>